<dbReference type="GO" id="GO:0016746">
    <property type="term" value="F:acyltransferase activity"/>
    <property type="evidence" value="ECO:0007669"/>
    <property type="project" value="UniProtKB-KW"/>
</dbReference>
<evidence type="ECO:0000256" key="1">
    <source>
        <dbReference type="ARBA" id="ARBA00005189"/>
    </source>
</evidence>
<dbReference type="SMART" id="SM00563">
    <property type="entry name" value="PlsC"/>
    <property type="match status" value="1"/>
</dbReference>
<dbReference type="Pfam" id="PF01553">
    <property type="entry name" value="Acyltransferase"/>
    <property type="match status" value="1"/>
</dbReference>
<protein>
    <submittedName>
        <fullName evidence="5">Lysophospholipid acyltransferase family protein</fullName>
    </submittedName>
</protein>
<evidence type="ECO:0000259" key="4">
    <source>
        <dbReference type="SMART" id="SM00563"/>
    </source>
</evidence>
<comment type="pathway">
    <text evidence="1">Lipid metabolism.</text>
</comment>
<keyword evidence="6" id="KW-1185">Reference proteome</keyword>
<comment type="caution">
    <text evidence="5">The sequence shown here is derived from an EMBL/GenBank/DDBJ whole genome shotgun (WGS) entry which is preliminary data.</text>
</comment>
<reference evidence="6" key="1">
    <citation type="journal article" date="2019" name="Int. J. Syst. Evol. Microbiol.">
        <title>The Global Catalogue of Microorganisms (GCM) 10K type strain sequencing project: providing services to taxonomists for standard genome sequencing and annotation.</title>
        <authorList>
            <consortium name="The Broad Institute Genomics Platform"/>
            <consortium name="The Broad Institute Genome Sequencing Center for Infectious Disease"/>
            <person name="Wu L."/>
            <person name="Ma J."/>
        </authorList>
    </citation>
    <scope>NUCLEOTIDE SEQUENCE [LARGE SCALE GENOMIC DNA]</scope>
    <source>
        <strain evidence="6">JCM 17924</strain>
    </source>
</reference>
<dbReference type="Proteomes" id="UP001500454">
    <property type="component" value="Unassembled WGS sequence"/>
</dbReference>
<sequence>MPLRMNSFWLAFSKFWFKITGWRLASGIPAHIRQGVMIAAPHTSNWDFIYSRAAFFLMRRDVRLTIKKEWTEIPILGKLVLSLGGLPIDRSKNNSTVETMIELFKQNPELIILVTPEGTRKYQPRWRKGFYHAAVGAGVPILLGYLDYEKKEAGVGPAVYPTGNYEADLETIQSFYRTKKGRYPEQGVR</sequence>
<evidence type="ECO:0000313" key="5">
    <source>
        <dbReference type="EMBL" id="GAA4385572.1"/>
    </source>
</evidence>
<evidence type="ECO:0000256" key="3">
    <source>
        <dbReference type="ARBA" id="ARBA00023315"/>
    </source>
</evidence>
<keyword evidence="3 5" id="KW-0012">Acyltransferase</keyword>
<dbReference type="SUPFAM" id="SSF69593">
    <property type="entry name" value="Glycerol-3-phosphate (1)-acyltransferase"/>
    <property type="match status" value="1"/>
</dbReference>
<dbReference type="PANTHER" id="PTHR10434:SF9">
    <property type="entry name" value="PHOSPHOLIPID_GLYCEROL ACYLTRANSFERASE DOMAIN-CONTAINING PROTEIN"/>
    <property type="match status" value="1"/>
</dbReference>
<dbReference type="InterPro" id="IPR002123">
    <property type="entry name" value="Plipid/glycerol_acylTrfase"/>
</dbReference>
<keyword evidence="2" id="KW-0808">Transferase</keyword>
<feature type="domain" description="Phospholipid/glycerol acyltransferase" evidence="4">
    <location>
        <begin position="36"/>
        <end position="146"/>
    </location>
</feature>
<gene>
    <name evidence="5" type="ORF">GCM10023186_29070</name>
</gene>
<name>A0ABP8J6D7_9BACT</name>
<organism evidence="5 6">
    <name type="scientific">Hymenobacter koreensis</name>
    <dbReference type="NCBI Taxonomy" id="1084523"/>
    <lineage>
        <taxon>Bacteria</taxon>
        <taxon>Pseudomonadati</taxon>
        <taxon>Bacteroidota</taxon>
        <taxon>Cytophagia</taxon>
        <taxon>Cytophagales</taxon>
        <taxon>Hymenobacteraceae</taxon>
        <taxon>Hymenobacter</taxon>
    </lineage>
</organism>
<evidence type="ECO:0000313" key="6">
    <source>
        <dbReference type="Proteomes" id="UP001500454"/>
    </source>
</evidence>
<dbReference type="EMBL" id="BAABHA010000010">
    <property type="protein sequence ID" value="GAA4385572.1"/>
    <property type="molecule type" value="Genomic_DNA"/>
</dbReference>
<evidence type="ECO:0000256" key="2">
    <source>
        <dbReference type="ARBA" id="ARBA00022679"/>
    </source>
</evidence>
<accession>A0ABP8J6D7</accession>
<dbReference type="PANTHER" id="PTHR10434">
    <property type="entry name" value="1-ACYL-SN-GLYCEROL-3-PHOSPHATE ACYLTRANSFERASE"/>
    <property type="match status" value="1"/>
</dbReference>
<proteinExistence type="predicted"/>